<sequence>MKNLIYEQGDKKIASSVLHKIISGRHPDLQEKIIDSVFSKHWSKLMSWSTWLGNMTSTAIGLYIIGKTIKFTIDTLIHGRILYDIYGFGWQLLASFWDSLTNFLSHRSHAKQKKDSSKNDEIIEIDANTHSRNGPCIYPKLTPEK</sequence>
<dbReference type="Pfam" id="PF24664">
    <property type="entry name" value="Monjiviricetes_fusion"/>
    <property type="match status" value="1"/>
</dbReference>
<dbReference type="STRING" id="7167.A0A182FMP0"/>
<protein>
    <submittedName>
        <fullName evidence="1">Uncharacterized protein</fullName>
    </submittedName>
</protein>
<reference evidence="1" key="2">
    <citation type="submission" date="2022-08" db="UniProtKB">
        <authorList>
            <consortium name="EnsemblMetazoa"/>
        </authorList>
    </citation>
    <scope>IDENTIFICATION</scope>
    <source>
        <strain evidence="1">STECLA/ALBI9_A</strain>
    </source>
</reference>
<dbReference type="Proteomes" id="UP000069272">
    <property type="component" value="Unassembled WGS sequence"/>
</dbReference>
<proteinExistence type="predicted"/>
<keyword evidence="2" id="KW-1185">Reference proteome</keyword>
<evidence type="ECO:0000313" key="1">
    <source>
        <dbReference type="EnsemblMetazoa" id="AALB007800-PA"/>
    </source>
</evidence>
<dbReference type="EnsemblMetazoa" id="AALB007800-RA">
    <property type="protein sequence ID" value="AALB007800-PA"/>
    <property type="gene ID" value="AALB007800"/>
</dbReference>
<dbReference type="AlphaFoldDB" id="A0A182FMP0"/>
<dbReference type="VEuPathDB" id="VectorBase:AALB007800"/>
<name>A0A182FMP0_ANOAL</name>
<reference evidence="2" key="1">
    <citation type="journal article" date="2017" name="G3 (Bethesda)">
        <title>The Physical Genome Mapping of Anopheles albimanus Corrected Scaffold Misassemblies and Identified Interarm Rearrangements in Genus Anopheles.</title>
        <authorList>
            <person name="Artemov G.N."/>
            <person name="Peery A.N."/>
            <person name="Jiang X."/>
            <person name="Tu Z."/>
            <person name="Stegniy V.N."/>
            <person name="Sharakhova M.V."/>
            <person name="Sharakhov I.V."/>
        </authorList>
    </citation>
    <scope>NUCLEOTIDE SEQUENCE [LARGE SCALE GENOMIC DNA]</scope>
    <source>
        <strain evidence="2">STECLA/ALBI9_A</strain>
    </source>
</reference>
<organism evidence="1 2">
    <name type="scientific">Anopheles albimanus</name>
    <name type="common">New world malaria mosquito</name>
    <dbReference type="NCBI Taxonomy" id="7167"/>
    <lineage>
        <taxon>Eukaryota</taxon>
        <taxon>Metazoa</taxon>
        <taxon>Ecdysozoa</taxon>
        <taxon>Arthropoda</taxon>
        <taxon>Hexapoda</taxon>
        <taxon>Insecta</taxon>
        <taxon>Pterygota</taxon>
        <taxon>Neoptera</taxon>
        <taxon>Endopterygota</taxon>
        <taxon>Diptera</taxon>
        <taxon>Nematocera</taxon>
        <taxon>Culicoidea</taxon>
        <taxon>Culicidae</taxon>
        <taxon>Anophelinae</taxon>
        <taxon>Anopheles</taxon>
    </lineage>
</organism>
<accession>A0A182FMP0</accession>
<evidence type="ECO:0000313" key="2">
    <source>
        <dbReference type="Proteomes" id="UP000069272"/>
    </source>
</evidence>